<dbReference type="EC" id="2.4.-.-" evidence="2"/>
<organism evidence="2 3">
    <name type="scientific">Coraliomargarita algicola</name>
    <dbReference type="NCBI Taxonomy" id="3092156"/>
    <lineage>
        <taxon>Bacteria</taxon>
        <taxon>Pseudomonadati</taxon>
        <taxon>Verrucomicrobiota</taxon>
        <taxon>Opitutia</taxon>
        <taxon>Puniceicoccales</taxon>
        <taxon>Coraliomargaritaceae</taxon>
        <taxon>Coraliomargarita</taxon>
    </lineage>
</organism>
<keyword evidence="3" id="KW-1185">Reference proteome</keyword>
<evidence type="ECO:0000313" key="3">
    <source>
        <dbReference type="Proteomes" id="UP001324993"/>
    </source>
</evidence>
<keyword evidence="2" id="KW-0328">Glycosyltransferase</keyword>
<dbReference type="Proteomes" id="UP001324993">
    <property type="component" value="Chromosome"/>
</dbReference>
<gene>
    <name evidence="2" type="ORF">SH580_16420</name>
</gene>
<evidence type="ECO:0000313" key="2">
    <source>
        <dbReference type="EMBL" id="WPJ95014.1"/>
    </source>
</evidence>
<proteinExistence type="predicted"/>
<name>A0ABZ0RQ22_9BACT</name>
<dbReference type="GO" id="GO:0016757">
    <property type="term" value="F:glycosyltransferase activity"/>
    <property type="evidence" value="ECO:0007669"/>
    <property type="project" value="UniProtKB-KW"/>
</dbReference>
<keyword evidence="2" id="KW-0808">Transferase</keyword>
<dbReference type="SUPFAM" id="SSF53756">
    <property type="entry name" value="UDP-Glycosyltransferase/glycogen phosphorylase"/>
    <property type="match status" value="1"/>
</dbReference>
<dbReference type="RefSeq" id="WP_319831916.1">
    <property type="nucleotide sequence ID" value="NZ_CP138858.1"/>
</dbReference>
<dbReference type="Gene3D" id="3.40.50.2000">
    <property type="entry name" value="Glycogen Phosphorylase B"/>
    <property type="match status" value="1"/>
</dbReference>
<dbReference type="Pfam" id="PF00534">
    <property type="entry name" value="Glycos_transf_1"/>
    <property type="match status" value="1"/>
</dbReference>
<dbReference type="InterPro" id="IPR001296">
    <property type="entry name" value="Glyco_trans_1"/>
</dbReference>
<feature type="domain" description="Glycosyl transferase family 1" evidence="1">
    <location>
        <begin position="199"/>
        <end position="322"/>
    </location>
</feature>
<sequence>MRLKLFITNDAYLPGFRFGGPVRSLANLVDWLGATYEIYIFTKDRDLGDSRGYPEIPANQWLQRENVRVFYASPEQHTAQRAGIELASIQPDVVYLNGLWEGMTRGLLKSRLPSARYVIAPRGALGAGALAIKPWKKKLGLLLMRGSLKNLVWHATADSEVTEVRQVIGPDETVYLASNLLERRVANAVELLPAERAAGPIRFVSFSRLSRKKNFDYLLRCLQAVRGPFSLDIIGPEEDPVYTEELNDLAGQLATDQVVRFLGGKSPAELQALLPSYDFFALPTQHENFGHVFVEAWAAGLPVIISDQTPWRDLESKGIGWDIALSDTQRWRNVLEHCIQISSEEIHKMKLNAAQFASALALNQPIDSYQRIFEG</sequence>
<dbReference type="EMBL" id="CP138858">
    <property type="protein sequence ID" value="WPJ95014.1"/>
    <property type="molecule type" value="Genomic_DNA"/>
</dbReference>
<protein>
    <submittedName>
        <fullName evidence="2">Glycosyltransferase</fullName>
        <ecNumber evidence="2">2.4.-.-</ecNumber>
    </submittedName>
</protein>
<evidence type="ECO:0000259" key="1">
    <source>
        <dbReference type="Pfam" id="PF00534"/>
    </source>
</evidence>
<reference evidence="2 3" key="1">
    <citation type="submission" date="2023-11" db="EMBL/GenBank/DDBJ databases">
        <title>Coraliomargarita sp. nov., isolated from marine algae.</title>
        <authorList>
            <person name="Lee J.K."/>
            <person name="Baek J.H."/>
            <person name="Kim J.M."/>
            <person name="Choi D.G."/>
            <person name="Jeon C.O."/>
        </authorList>
    </citation>
    <scope>NUCLEOTIDE SEQUENCE [LARGE SCALE GENOMIC DNA]</scope>
    <source>
        <strain evidence="2 3">J2-16</strain>
    </source>
</reference>
<dbReference type="PANTHER" id="PTHR12526">
    <property type="entry name" value="GLYCOSYLTRANSFERASE"/>
    <property type="match status" value="1"/>
</dbReference>
<accession>A0ABZ0RQ22</accession>